<gene>
    <name evidence="3" type="ORF">CLV71_110335</name>
</gene>
<protein>
    <submittedName>
        <fullName evidence="3">NAD(P)-dependent dehydrogenase (Short-subunit alcohol dehydrogenase family)</fullName>
    </submittedName>
</protein>
<dbReference type="InterPro" id="IPR036291">
    <property type="entry name" value="NAD(P)-bd_dom_sf"/>
</dbReference>
<comment type="similarity">
    <text evidence="2">Belongs to the short-chain dehydrogenases/reductases (SDR) family.</text>
</comment>
<evidence type="ECO:0000256" key="2">
    <source>
        <dbReference type="RuleBase" id="RU000363"/>
    </source>
</evidence>
<reference evidence="3 4" key="1">
    <citation type="submission" date="2019-03" db="EMBL/GenBank/DDBJ databases">
        <title>Genomic Encyclopedia of Archaeal and Bacterial Type Strains, Phase II (KMG-II): from individual species to whole genera.</title>
        <authorList>
            <person name="Goeker M."/>
        </authorList>
    </citation>
    <scope>NUCLEOTIDE SEQUENCE [LARGE SCALE GENOMIC DNA]</scope>
    <source>
        <strain evidence="3 4">DSM 45499</strain>
    </source>
</reference>
<dbReference type="InterPro" id="IPR002347">
    <property type="entry name" value="SDR_fam"/>
</dbReference>
<evidence type="ECO:0000313" key="4">
    <source>
        <dbReference type="Proteomes" id="UP000294927"/>
    </source>
</evidence>
<proteinExistence type="inferred from homology"/>
<sequence>MWTEADIPDQTGRVALVTGANTGIGFETARALAARGATVVLACRDDAKARAAVGRMAETNSTTTSAPEPVAVRLDLASLASVRAAAAEVRKRFPQLDLLVNNAGVTNLQGTTADGFEAQFGINHLGHFALTGLLLDRIHGRIVTVSSIGHRFGRARDWESPRNAYARAKLANLLFTFGLNRRADGRAVAMAAHPGGATTSIFRSSPGWFRGLNLAAARALGRTPAMGALPTLRAATDPAARAGDYFGPDGLLEIRGYPTVVAASARAHDVDAQDRLWTLSERLTGVRF</sequence>
<dbReference type="SUPFAM" id="SSF51735">
    <property type="entry name" value="NAD(P)-binding Rossmann-fold domains"/>
    <property type="match status" value="1"/>
</dbReference>
<dbReference type="Proteomes" id="UP000294927">
    <property type="component" value="Unassembled WGS sequence"/>
</dbReference>
<name>A0A4V3FSE6_9PSEU</name>
<dbReference type="PANTHER" id="PTHR43157:SF31">
    <property type="entry name" value="PHOSPHATIDYLINOSITOL-GLYCAN BIOSYNTHESIS CLASS F PROTEIN"/>
    <property type="match status" value="1"/>
</dbReference>
<keyword evidence="4" id="KW-1185">Reference proteome</keyword>
<dbReference type="RefSeq" id="WP_208297771.1">
    <property type="nucleotide sequence ID" value="NZ_SOCP01000010.1"/>
</dbReference>
<evidence type="ECO:0000256" key="1">
    <source>
        <dbReference type="ARBA" id="ARBA00023002"/>
    </source>
</evidence>
<dbReference type="GO" id="GO:0016491">
    <property type="term" value="F:oxidoreductase activity"/>
    <property type="evidence" value="ECO:0007669"/>
    <property type="project" value="UniProtKB-KW"/>
</dbReference>
<dbReference type="NCBIfam" id="NF004846">
    <property type="entry name" value="PRK06197.1"/>
    <property type="match status" value="1"/>
</dbReference>
<dbReference type="Pfam" id="PF00106">
    <property type="entry name" value="adh_short"/>
    <property type="match status" value="1"/>
</dbReference>
<dbReference type="PRINTS" id="PR00081">
    <property type="entry name" value="GDHRDH"/>
</dbReference>
<comment type="caution">
    <text evidence="3">The sequence shown here is derived from an EMBL/GenBank/DDBJ whole genome shotgun (WGS) entry which is preliminary data.</text>
</comment>
<organism evidence="3 4">
    <name type="scientific">Actinophytocola oryzae</name>
    <dbReference type="NCBI Taxonomy" id="502181"/>
    <lineage>
        <taxon>Bacteria</taxon>
        <taxon>Bacillati</taxon>
        <taxon>Actinomycetota</taxon>
        <taxon>Actinomycetes</taxon>
        <taxon>Pseudonocardiales</taxon>
        <taxon>Pseudonocardiaceae</taxon>
    </lineage>
</organism>
<keyword evidence="1" id="KW-0560">Oxidoreductase</keyword>
<dbReference type="EMBL" id="SOCP01000010">
    <property type="protein sequence ID" value="TDV47151.1"/>
    <property type="molecule type" value="Genomic_DNA"/>
</dbReference>
<dbReference type="AlphaFoldDB" id="A0A4V3FSE6"/>
<dbReference type="Gene3D" id="3.40.50.720">
    <property type="entry name" value="NAD(P)-binding Rossmann-like Domain"/>
    <property type="match status" value="1"/>
</dbReference>
<dbReference type="PRINTS" id="PR00080">
    <property type="entry name" value="SDRFAMILY"/>
</dbReference>
<evidence type="ECO:0000313" key="3">
    <source>
        <dbReference type="EMBL" id="TDV47151.1"/>
    </source>
</evidence>
<dbReference type="PANTHER" id="PTHR43157">
    <property type="entry name" value="PHOSPHATIDYLINOSITOL-GLYCAN BIOSYNTHESIS CLASS F PROTEIN-RELATED"/>
    <property type="match status" value="1"/>
</dbReference>
<accession>A0A4V3FSE6</accession>